<keyword evidence="2" id="KW-0645">Protease</keyword>
<keyword evidence="7 11" id="KW-0482">Metalloprotease</keyword>
<keyword evidence="4 9" id="KW-0732">Signal</keyword>
<reference evidence="11" key="1">
    <citation type="submission" date="2020-11" db="EMBL/GenBank/DDBJ databases">
        <authorList>
            <consortium name="DOE Joint Genome Institute"/>
            <person name="Ahrendt S."/>
            <person name="Riley R."/>
            <person name="Andreopoulos W."/>
            <person name="Labutti K."/>
            <person name="Pangilinan J."/>
            <person name="Ruiz-Duenas F.J."/>
            <person name="Barrasa J.M."/>
            <person name="Sanchez-Garcia M."/>
            <person name="Camarero S."/>
            <person name="Miyauchi S."/>
            <person name="Serrano A."/>
            <person name="Linde D."/>
            <person name="Babiker R."/>
            <person name="Drula E."/>
            <person name="Ayuso-Fernandez I."/>
            <person name="Pacheco R."/>
            <person name="Padilla G."/>
            <person name="Ferreira P."/>
            <person name="Barriuso J."/>
            <person name="Kellner H."/>
            <person name="Castanera R."/>
            <person name="Alfaro M."/>
            <person name="Ramirez L."/>
            <person name="Pisabarro A.G."/>
            <person name="Kuo A."/>
            <person name="Tritt A."/>
            <person name="Lipzen A."/>
            <person name="He G."/>
            <person name="Yan M."/>
            <person name="Ng V."/>
            <person name="Cullen D."/>
            <person name="Martin F."/>
            <person name="Rosso M.-N."/>
            <person name="Henrissat B."/>
            <person name="Hibbett D."/>
            <person name="Martinez A.T."/>
            <person name="Grigoriev I.V."/>
        </authorList>
    </citation>
    <scope>NUCLEOTIDE SEQUENCE</scope>
    <source>
        <strain evidence="11">CIRM-BRFM 674</strain>
    </source>
</reference>
<evidence type="ECO:0000256" key="6">
    <source>
        <dbReference type="ARBA" id="ARBA00022833"/>
    </source>
</evidence>
<evidence type="ECO:0000256" key="1">
    <source>
        <dbReference type="ARBA" id="ARBA00008721"/>
    </source>
</evidence>
<keyword evidence="8" id="KW-1015">Disulfide bond</keyword>
<dbReference type="Proteomes" id="UP000807469">
    <property type="component" value="Unassembled WGS sequence"/>
</dbReference>
<dbReference type="PANTHER" id="PTHR47466">
    <property type="match status" value="1"/>
</dbReference>
<evidence type="ECO:0000256" key="3">
    <source>
        <dbReference type="ARBA" id="ARBA00022723"/>
    </source>
</evidence>
<dbReference type="AlphaFoldDB" id="A0A9P5ZEA0"/>
<feature type="domain" description="Peptidase M43 pregnancy-associated plasma-A" evidence="10">
    <location>
        <begin position="195"/>
        <end position="280"/>
    </location>
</feature>
<evidence type="ECO:0000313" key="11">
    <source>
        <dbReference type="EMBL" id="KAF9485085.1"/>
    </source>
</evidence>
<dbReference type="Gene3D" id="3.40.390.10">
    <property type="entry name" value="Collagenase (Catalytic Domain)"/>
    <property type="match status" value="1"/>
</dbReference>
<accession>A0A9P5ZEA0</accession>
<organism evidence="11 12">
    <name type="scientific">Pholiota conissans</name>
    <dbReference type="NCBI Taxonomy" id="109636"/>
    <lineage>
        <taxon>Eukaryota</taxon>
        <taxon>Fungi</taxon>
        <taxon>Dikarya</taxon>
        <taxon>Basidiomycota</taxon>
        <taxon>Agaricomycotina</taxon>
        <taxon>Agaricomycetes</taxon>
        <taxon>Agaricomycetidae</taxon>
        <taxon>Agaricales</taxon>
        <taxon>Agaricineae</taxon>
        <taxon>Strophariaceae</taxon>
        <taxon>Pholiota</taxon>
    </lineage>
</organism>
<dbReference type="EMBL" id="MU155138">
    <property type="protein sequence ID" value="KAF9485085.1"/>
    <property type="molecule type" value="Genomic_DNA"/>
</dbReference>
<proteinExistence type="inferred from homology"/>
<evidence type="ECO:0000256" key="2">
    <source>
        <dbReference type="ARBA" id="ARBA00022670"/>
    </source>
</evidence>
<dbReference type="PANTHER" id="PTHR47466:SF1">
    <property type="entry name" value="METALLOPROTEASE MEP1 (AFU_ORTHOLOGUE AFUA_1G07730)-RELATED"/>
    <property type="match status" value="1"/>
</dbReference>
<dbReference type="CDD" id="cd04275">
    <property type="entry name" value="ZnMc_pappalysin_like"/>
    <property type="match status" value="1"/>
</dbReference>
<evidence type="ECO:0000256" key="5">
    <source>
        <dbReference type="ARBA" id="ARBA00022801"/>
    </source>
</evidence>
<comment type="caution">
    <text evidence="11">The sequence shown here is derived from an EMBL/GenBank/DDBJ whole genome shotgun (WGS) entry which is preliminary data.</text>
</comment>
<dbReference type="GO" id="GO:0006508">
    <property type="term" value="P:proteolysis"/>
    <property type="evidence" value="ECO:0007669"/>
    <property type="project" value="UniProtKB-KW"/>
</dbReference>
<evidence type="ECO:0000256" key="9">
    <source>
        <dbReference type="SAM" id="SignalP"/>
    </source>
</evidence>
<dbReference type="SUPFAM" id="SSF55486">
    <property type="entry name" value="Metalloproteases ('zincins'), catalytic domain"/>
    <property type="match status" value="1"/>
</dbReference>
<evidence type="ECO:0000256" key="8">
    <source>
        <dbReference type="ARBA" id="ARBA00023157"/>
    </source>
</evidence>
<gene>
    <name evidence="11" type="ORF">BDN70DRAFT_903350</name>
</gene>
<keyword evidence="6" id="KW-0862">Zinc</keyword>
<protein>
    <submittedName>
        <fullName evidence="11">Metalloprotease</fullName>
    </submittedName>
</protein>
<dbReference type="GO" id="GO:0008237">
    <property type="term" value="F:metallopeptidase activity"/>
    <property type="evidence" value="ECO:0007669"/>
    <property type="project" value="UniProtKB-KW"/>
</dbReference>
<evidence type="ECO:0000256" key="7">
    <source>
        <dbReference type="ARBA" id="ARBA00023049"/>
    </source>
</evidence>
<comment type="similarity">
    <text evidence="1">Belongs to the peptidase M43B family.</text>
</comment>
<keyword evidence="12" id="KW-1185">Reference proteome</keyword>
<dbReference type="OrthoDB" id="536211at2759"/>
<feature type="signal peptide" evidence="9">
    <location>
        <begin position="1"/>
        <end position="18"/>
    </location>
</feature>
<sequence>MHFQPAFFLLAGILPVLAVPWTTIRNVSSNSSRKCGTEDDPAILADYERQFRIDSIPDEAGVESSSAVIQVYFHVITSGSEGNIADTTIRKQIDVLNQDYQSAGLSFVLNNIMKIDNKNWYNGGPNTAQQAEMKKSLRKGGAADLNVYTVDFASNYPGLLGYSTFPIMYANNMPDDGVVISHTSLPGGSAGPAFNLGRTLTHETGHWFGLYHTFQGGCGDPNGDYVSDTPSEASPAAGCPGSRDTCPSAGMDPVHNFMDYSDDGCMNNFTPLQAERMKMQISAYRGL</sequence>
<evidence type="ECO:0000256" key="4">
    <source>
        <dbReference type="ARBA" id="ARBA00022729"/>
    </source>
</evidence>
<name>A0A9P5ZEA0_9AGAR</name>
<dbReference type="GO" id="GO:0046872">
    <property type="term" value="F:metal ion binding"/>
    <property type="evidence" value="ECO:0007669"/>
    <property type="project" value="UniProtKB-KW"/>
</dbReference>
<evidence type="ECO:0000313" key="12">
    <source>
        <dbReference type="Proteomes" id="UP000807469"/>
    </source>
</evidence>
<feature type="chain" id="PRO_5040206391" evidence="9">
    <location>
        <begin position="19"/>
        <end position="287"/>
    </location>
</feature>
<keyword evidence="3" id="KW-0479">Metal-binding</keyword>
<evidence type="ECO:0000259" key="10">
    <source>
        <dbReference type="Pfam" id="PF05572"/>
    </source>
</evidence>
<dbReference type="Pfam" id="PF05572">
    <property type="entry name" value="Peptidase_M43"/>
    <property type="match status" value="1"/>
</dbReference>
<keyword evidence="5" id="KW-0378">Hydrolase</keyword>
<dbReference type="InterPro" id="IPR008754">
    <property type="entry name" value="Peptidase_M43"/>
</dbReference>
<dbReference type="InterPro" id="IPR024079">
    <property type="entry name" value="MetalloPept_cat_dom_sf"/>
</dbReference>